<gene>
    <name evidence="1" type="ORF">GMARGA_LOCUS19323</name>
</gene>
<dbReference type="Proteomes" id="UP000789901">
    <property type="component" value="Unassembled WGS sequence"/>
</dbReference>
<protein>
    <submittedName>
        <fullName evidence="1">22402_t:CDS:1</fullName>
    </submittedName>
</protein>
<sequence>MEAKAKRQVEKVKSSAKKIIKKTVTRVSRQVSRQQSIAQKLHAKKALLNDWEELGQTWLNIEQNVQIDDCDDSNIKNLLKKYDDAISESENNLIKVMNTICESVLEIEENFDFDVHWDMQWVQNMYKIFPNFNEYAYRSHIIDRLLSDVFLNLTSVQVITGEVDNENRKEQKKNSAETEERQSGRWKHDIVYYLKFSGMKFHIGFGEIVGDAFINDDRKMKNDLEKILKEKLFSFYAMHCHDGVYLVDKIESFTLPDEAFDLKTLSHIMKRVLCFKKRIINQVDLLENYLTIDTRRKEPRKTIQNVDVSFTSS</sequence>
<dbReference type="EMBL" id="CAJVQB010016044">
    <property type="protein sequence ID" value="CAG8778091.1"/>
    <property type="molecule type" value="Genomic_DNA"/>
</dbReference>
<evidence type="ECO:0000313" key="1">
    <source>
        <dbReference type="EMBL" id="CAG8778091.1"/>
    </source>
</evidence>
<accession>A0ABN7VIZ4</accession>
<organism evidence="1 2">
    <name type="scientific">Gigaspora margarita</name>
    <dbReference type="NCBI Taxonomy" id="4874"/>
    <lineage>
        <taxon>Eukaryota</taxon>
        <taxon>Fungi</taxon>
        <taxon>Fungi incertae sedis</taxon>
        <taxon>Mucoromycota</taxon>
        <taxon>Glomeromycotina</taxon>
        <taxon>Glomeromycetes</taxon>
        <taxon>Diversisporales</taxon>
        <taxon>Gigasporaceae</taxon>
        <taxon>Gigaspora</taxon>
    </lineage>
</organism>
<name>A0ABN7VIZ4_GIGMA</name>
<keyword evidence="2" id="KW-1185">Reference proteome</keyword>
<evidence type="ECO:0000313" key="2">
    <source>
        <dbReference type="Proteomes" id="UP000789901"/>
    </source>
</evidence>
<comment type="caution">
    <text evidence="1">The sequence shown here is derived from an EMBL/GenBank/DDBJ whole genome shotgun (WGS) entry which is preliminary data.</text>
</comment>
<reference evidence="1 2" key="1">
    <citation type="submission" date="2021-06" db="EMBL/GenBank/DDBJ databases">
        <authorList>
            <person name="Kallberg Y."/>
            <person name="Tangrot J."/>
            <person name="Rosling A."/>
        </authorList>
    </citation>
    <scope>NUCLEOTIDE SEQUENCE [LARGE SCALE GENOMIC DNA]</scope>
    <source>
        <strain evidence="1 2">120-4 pot B 10/14</strain>
    </source>
</reference>
<proteinExistence type="predicted"/>